<dbReference type="EMBL" id="JAEHOE010000058">
    <property type="protein sequence ID" value="KAG2490843.1"/>
    <property type="molecule type" value="Genomic_DNA"/>
</dbReference>
<evidence type="ECO:0000259" key="5">
    <source>
        <dbReference type="PROSITE" id="PS50097"/>
    </source>
</evidence>
<dbReference type="AlphaFoldDB" id="A0A836BX53"/>
<dbReference type="PROSITE" id="PS50097">
    <property type="entry name" value="BTB"/>
    <property type="match status" value="1"/>
</dbReference>
<dbReference type="PANTHER" id="PTHR46231:SF1">
    <property type="entry name" value="ANKYRIN REPEAT AND BTB_POZ DOMAIN-CONTAINING PROTEIN 1"/>
    <property type="match status" value="1"/>
</dbReference>
<gene>
    <name evidence="6" type="ORF">HYH03_010761</name>
</gene>
<dbReference type="Gene3D" id="3.30.710.10">
    <property type="entry name" value="Potassium Channel Kv1.1, Chain A"/>
    <property type="match status" value="1"/>
</dbReference>
<dbReference type="Proteomes" id="UP000612055">
    <property type="component" value="Unassembled WGS sequence"/>
</dbReference>
<dbReference type="Pfam" id="PF00651">
    <property type="entry name" value="BTB"/>
    <property type="match status" value="1"/>
</dbReference>
<evidence type="ECO:0000256" key="3">
    <source>
        <dbReference type="ARBA" id="ARBA00023043"/>
    </source>
</evidence>
<name>A0A836BX53_9CHLO</name>
<evidence type="ECO:0000256" key="4">
    <source>
        <dbReference type="SAM" id="MobiDB-lite"/>
    </source>
</evidence>
<keyword evidence="7" id="KW-1185">Reference proteome</keyword>
<dbReference type="PANTHER" id="PTHR46231">
    <property type="entry name" value="ANKYRIN REPEAT AND BTB/POZ DOMAIN-CONTAINING PROTEIN 1"/>
    <property type="match status" value="1"/>
</dbReference>
<feature type="domain" description="BTB" evidence="5">
    <location>
        <begin position="466"/>
        <end position="533"/>
    </location>
</feature>
<sequence>MARTKQTARKNTGGRRRAPPRSGPIAYPNPDPADLLQNQPKSYEHVSRPTGFVTRYVAEPVSCNVDSDSDADPEADAGPSNVETLLLDSSGHMHALPGAATRGPFWVGSHKGRVSYSSPGGASDVSTTSPTYDPYSGFVYLLEGCSVVRMGEGGDFRLTTVAGRRTSAPPVDGRGSDARFQRPTLLTNDGDGNLYVADEDRIRCVAVPAAARAARSGVSRTQLSAAGGGGGGAAAAAAAAGEAQVSTLPFRAAAPITGLACVPASSATGGGGLAFSTATAVYWLPRPRGNSAAAGPSAPALATAAAAAAASTSAAARPLRLAGVEGQALGADDDEEAERQILEPTPGPETRFTEIVGLTADGRGGLVLTMTGPSGGCWVRRVSVPDGTTSTLATNLSGTYTRPAVLPNGYFVACDTSDVCVIDLALTPPPCCPPGWSGLATRAAAASTQLCADLGALLDRQPDGTADLSLVVGGRTFHAHRSILTARSKYFSSRLAGDFVEGRARVLDLPDADPDALALALKWVYTGAVDVPPGKVQAVVELADRLELLQLGEELQKRVLAGVDAETVVDALLWADALQLHPLRGALLSWLLEFQRAVMDRAAGSVKRLMVANPGLMFEVQLATLKRGEAAAAR</sequence>
<accession>A0A836BX53</accession>
<dbReference type="InterPro" id="IPR000210">
    <property type="entry name" value="BTB/POZ_dom"/>
</dbReference>
<dbReference type="InterPro" id="IPR011042">
    <property type="entry name" value="6-blade_b-propeller_TolB-like"/>
</dbReference>
<proteinExistence type="predicted"/>
<keyword evidence="2" id="KW-0677">Repeat</keyword>
<dbReference type="InterPro" id="IPR011333">
    <property type="entry name" value="SKP1/BTB/POZ_sf"/>
</dbReference>
<evidence type="ECO:0000256" key="2">
    <source>
        <dbReference type="ARBA" id="ARBA00022737"/>
    </source>
</evidence>
<feature type="compositionally biased region" description="Basic residues" evidence="4">
    <location>
        <begin position="1"/>
        <end position="19"/>
    </location>
</feature>
<dbReference type="SUPFAM" id="SSF54695">
    <property type="entry name" value="POZ domain"/>
    <property type="match status" value="1"/>
</dbReference>
<reference evidence="6" key="1">
    <citation type="journal article" date="2020" name="bioRxiv">
        <title>Comparative genomics of Chlamydomonas.</title>
        <authorList>
            <person name="Craig R.J."/>
            <person name="Hasan A.R."/>
            <person name="Ness R.W."/>
            <person name="Keightley P.D."/>
        </authorList>
    </citation>
    <scope>NUCLEOTIDE SEQUENCE</scope>
    <source>
        <strain evidence="6">CCAP 11/70</strain>
    </source>
</reference>
<comment type="pathway">
    <text evidence="1">Protein modification; protein ubiquitination.</text>
</comment>
<keyword evidence="3" id="KW-0040">ANK repeat</keyword>
<dbReference type="GO" id="GO:0000151">
    <property type="term" value="C:ubiquitin ligase complex"/>
    <property type="evidence" value="ECO:0007669"/>
    <property type="project" value="TreeGrafter"/>
</dbReference>
<dbReference type="OrthoDB" id="534632at2759"/>
<feature type="region of interest" description="Disordered" evidence="4">
    <location>
        <begin position="1"/>
        <end position="47"/>
    </location>
</feature>
<protein>
    <recommendedName>
        <fullName evidence="5">BTB domain-containing protein</fullName>
    </recommendedName>
</protein>
<evidence type="ECO:0000256" key="1">
    <source>
        <dbReference type="ARBA" id="ARBA00004906"/>
    </source>
</evidence>
<dbReference type="GO" id="GO:0005737">
    <property type="term" value="C:cytoplasm"/>
    <property type="evidence" value="ECO:0007669"/>
    <property type="project" value="TreeGrafter"/>
</dbReference>
<evidence type="ECO:0000313" key="7">
    <source>
        <dbReference type="Proteomes" id="UP000612055"/>
    </source>
</evidence>
<dbReference type="SMART" id="SM00225">
    <property type="entry name" value="BTB"/>
    <property type="match status" value="1"/>
</dbReference>
<dbReference type="InterPro" id="IPR044515">
    <property type="entry name" value="ABTB1"/>
</dbReference>
<comment type="caution">
    <text evidence="6">The sequence shown here is derived from an EMBL/GenBank/DDBJ whole genome shotgun (WGS) entry which is preliminary data.</text>
</comment>
<organism evidence="6 7">
    <name type="scientific">Edaphochlamys debaryana</name>
    <dbReference type="NCBI Taxonomy" id="47281"/>
    <lineage>
        <taxon>Eukaryota</taxon>
        <taxon>Viridiplantae</taxon>
        <taxon>Chlorophyta</taxon>
        <taxon>core chlorophytes</taxon>
        <taxon>Chlorophyceae</taxon>
        <taxon>CS clade</taxon>
        <taxon>Chlamydomonadales</taxon>
        <taxon>Chlamydomonadales incertae sedis</taxon>
        <taxon>Edaphochlamys</taxon>
    </lineage>
</organism>
<dbReference type="Gene3D" id="2.120.10.30">
    <property type="entry name" value="TolB, C-terminal domain"/>
    <property type="match status" value="1"/>
</dbReference>
<dbReference type="CDD" id="cd18186">
    <property type="entry name" value="BTB_POZ_ZBTB_KLHL-like"/>
    <property type="match status" value="1"/>
</dbReference>
<evidence type="ECO:0000313" key="6">
    <source>
        <dbReference type="EMBL" id="KAG2490843.1"/>
    </source>
</evidence>